<dbReference type="Pfam" id="PF13240">
    <property type="entry name" value="Zn_Ribbon_1"/>
    <property type="match status" value="1"/>
</dbReference>
<gene>
    <name evidence="2" type="ORF">NVS47_01970</name>
</gene>
<accession>A0ABT1Y197</accession>
<dbReference type="RefSeq" id="WP_257912208.1">
    <property type="nucleotide sequence ID" value="NZ_JANPWE010000001.1"/>
</dbReference>
<sequence>MNTENPGSVELFKLAPADIDHLYRRSGLTGNPLSSYSYHAEQAATSSPSELFKPLAESANFASIAKKLLAPDLKMEFKRGGAGSAEETYLALLSLGDNDVLAHFIGQDGNILLLFFDNEEAFLQWWSGIYASKAASTYQPVFPDVMSAEVLVCALHCIDIYRRAYMESMLDYRGGLDLAISTQNFVQLLKRALSSQDKRWLLPTMFEITPGLKEINIALKPEHIKKVQELGFLTGNENPLTLGERARLLGTEIITGWLGSIGCQATALINGQEKSLSRIFLTPTAFANHLFSFEIGAGGDTRFRHQASTMPELIQSMMKWIEALQKVIGGTSPVKPAKGETPAMKFCGQCGAELKLGKKFCTKCGIPL</sequence>
<reference evidence="2 3" key="1">
    <citation type="submission" date="2022-08" db="EMBL/GenBank/DDBJ databases">
        <title>Proteogenomics of the novel Dehalobacterium formicoaceticum strain EZ94 highlights a key role of methyltransferases during anaerobic dichloromethane degradation.</title>
        <authorList>
            <person name="Wasmund K."/>
        </authorList>
    </citation>
    <scope>NUCLEOTIDE SEQUENCE [LARGE SCALE GENOMIC DNA]</scope>
    <source>
        <strain evidence="2 3">EZ94</strain>
    </source>
</reference>
<organism evidence="2 3">
    <name type="scientific">Dehalobacterium formicoaceticum</name>
    <dbReference type="NCBI Taxonomy" id="51515"/>
    <lineage>
        <taxon>Bacteria</taxon>
        <taxon>Bacillati</taxon>
        <taxon>Bacillota</taxon>
        <taxon>Clostridia</taxon>
        <taxon>Eubacteriales</taxon>
        <taxon>Peptococcaceae</taxon>
        <taxon>Dehalobacterium</taxon>
    </lineage>
</organism>
<dbReference type="InterPro" id="IPR026870">
    <property type="entry name" value="Zinc_ribbon_dom"/>
</dbReference>
<proteinExistence type="predicted"/>
<feature type="domain" description="Zinc-ribbon" evidence="1">
    <location>
        <begin position="346"/>
        <end position="368"/>
    </location>
</feature>
<dbReference type="EMBL" id="JANPWE010000001">
    <property type="protein sequence ID" value="MCR6544291.1"/>
    <property type="molecule type" value="Genomic_DNA"/>
</dbReference>
<comment type="caution">
    <text evidence="2">The sequence shown here is derived from an EMBL/GenBank/DDBJ whole genome shotgun (WGS) entry which is preliminary data.</text>
</comment>
<protein>
    <submittedName>
        <fullName evidence="2">Zinc ribbon domain-containing protein</fullName>
    </submittedName>
</protein>
<evidence type="ECO:0000313" key="2">
    <source>
        <dbReference type="EMBL" id="MCR6544291.1"/>
    </source>
</evidence>
<evidence type="ECO:0000313" key="3">
    <source>
        <dbReference type="Proteomes" id="UP001524944"/>
    </source>
</evidence>
<evidence type="ECO:0000259" key="1">
    <source>
        <dbReference type="Pfam" id="PF13240"/>
    </source>
</evidence>
<name>A0ABT1Y197_9FIRM</name>
<keyword evidence="3" id="KW-1185">Reference proteome</keyword>
<dbReference type="Proteomes" id="UP001524944">
    <property type="component" value="Unassembled WGS sequence"/>
</dbReference>